<dbReference type="PANTHER" id="PTHR42759">
    <property type="entry name" value="MOXR FAMILY PROTEIN"/>
    <property type="match status" value="1"/>
</dbReference>
<evidence type="ECO:0000259" key="4">
    <source>
        <dbReference type="SMART" id="SM00382"/>
    </source>
</evidence>
<dbReference type="InterPro" id="IPR011703">
    <property type="entry name" value="ATPase_AAA-3"/>
</dbReference>
<dbReference type="PANTHER" id="PTHR42759:SF5">
    <property type="entry name" value="METHANOL DEHYDROGENASE REGULATOR"/>
    <property type="match status" value="1"/>
</dbReference>
<dbReference type="FunFam" id="3.40.50.300:FF:000640">
    <property type="entry name" value="MoxR family ATPase"/>
    <property type="match status" value="1"/>
</dbReference>
<dbReference type="Gene3D" id="3.40.50.300">
    <property type="entry name" value="P-loop containing nucleotide triphosphate hydrolases"/>
    <property type="match status" value="1"/>
</dbReference>
<dbReference type="GO" id="GO:0016887">
    <property type="term" value="F:ATP hydrolysis activity"/>
    <property type="evidence" value="ECO:0007669"/>
    <property type="project" value="InterPro"/>
</dbReference>
<feature type="domain" description="AAA+ ATPase" evidence="4">
    <location>
        <begin position="35"/>
        <end position="176"/>
    </location>
</feature>
<reference evidence="6" key="1">
    <citation type="submission" date="2016-10" db="EMBL/GenBank/DDBJ databases">
        <authorList>
            <person name="Varghese N."/>
            <person name="Submissions S."/>
        </authorList>
    </citation>
    <scope>NUCLEOTIDE SEQUENCE [LARGE SCALE GENOMIC DNA]</scope>
    <source>
        <strain evidence="6">DSM 45789</strain>
    </source>
</reference>
<accession>A0A1I6P7Y5</accession>
<evidence type="ECO:0000256" key="3">
    <source>
        <dbReference type="ARBA" id="ARBA00061607"/>
    </source>
</evidence>
<dbReference type="CDD" id="cd00009">
    <property type="entry name" value="AAA"/>
    <property type="match status" value="1"/>
</dbReference>
<dbReference type="EMBL" id="FPAA01000001">
    <property type="protein sequence ID" value="SFS36302.1"/>
    <property type="molecule type" value="Genomic_DNA"/>
</dbReference>
<dbReference type="RefSeq" id="WP_091833080.1">
    <property type="nucleotide sequence ID" value="NZ_FPAA01000001.1"/>
</dbReference>
<dbReference type="InterPro" id="IPR003593">
    <property type="entry name" value="AAA+_ATPase"/>
</dbReference>
<evidence type="ECO:0000256" key="1">
    <source>
        <dbReference type="ARBA" id="ARBA00022741"/>
    </source>
</evidence>
<dbReference type="InterPro" id="IPR050764">
    <property type="entry name" value="CbbQ/NirQ/NorQ/GpvN"/>
</dbReference>
<dbReference type="AlphaFoldDB" id="A0A1I6P7Y5"/>
<dbReference type="GO" id="GO:0005524">
    <property type="term" value="F:ATP binding"/>
    <property type="evidence" value="ECO:0007669"/>
    <property type="project" value="UniProtKB-KW"/>
</dbReference>
<dbReference type="Proteomes" id="UP000198660">
    <property type="component" value="Unassembled WGS sequence"/>
</dbReference>
<dbReference type="SUPFAM" id="SSF52540">
    <property type="entry name" value="P-loop containing nucleoside triphosphate hydrolases"/>
    <property type="match status" value="1"/>
</dbReference>
<gene>
    <name evidence="5" type="ORF">SAMN05444972_101418</name>
</gene>
<dbReference type="PIRSF" id="PIRSF002849">
    <property type="entry name" value="AAA_ATPase_chaperone_MoxR_prd"/>
    <property type="match status" value="1"/>
</dbReference>
<organism evidence="5 6">
    <name type="scientific">Marininema halotolerans</name>
    <dbReference type="NCBI Taxonomy" id="1155944"/>
    <lineage>
        <taxon>Bacteria</taxon>
        <taxon>Bacillati</taxon>
        <taxon>Bacillota</taxon>
        <taxon>Bacilli</taxon>
        <taxon>Bacillales</taxon>
        <taxon>Thermoactinomycetaceae</taxon>
        <taxon>Marininema</taxon>
    </lineage>
</organism>
<evidence type="ECO:0000256" key="2">
    <source>
        <dbReference type="ARBA" id="ARBA00022840"/>
    </source>
</evidence>
<dbReference type="OrthoDB" id="9808397at2"/>
<comment type="similarity">
    <text evidence="3">Belongs to the MoxR family.</text>
</comment>
<name>A0A1I6P7Y5_9BACL</name>
<dbReference type="Gene3D" id="1.10.8.80">
    <property type="entry name" value="Magnesium chelatase subunit I, C-Terminal domain"/>
    <property type="match status" value="1"/>
</dbReference>
<keyword evidence="6" id="KW-1185">Reference proteome</keyword>
<dbReference type="InterPro" id="IPR027417">
    <property type="entry name" value="P-loop_NTPase"/>
</dbReference>
<dbReference type="SMART" id="SM00382">
    <property type="entry name" value="AAA"/>
    <property type="match status" value="1"/>
</dbReference>
<evidence type="ECO:0000313" key="5">
    <source>
        <dbReference type="EMBL" id="SFS36302.1"/>
    </source>
</evidence>
<dbReference type="Pfam" id="PF17863">
    <property type="entry name" value="AAA_lid_2"/>
    <property type="match status" value="1"/>
</dbReference>
<proteinExistence type="inferred from homology"/>
<sequence length="323" mass="35637">MNIIQDSARKIQGIMEKTVIGQKEVIEKILAGLFAGGHMLLEDVPGVGKTLLAKSLAVAIGAPFSRIQCTPDLLPSDVTGTNIFDQRTGEFSFRQGPLFNPLVLVDEINRAIPRTQSALLEAMAEGQVSMDGETRKLATPFFIIATQNPVETHGTFPLPEAQLDRFLMKVQLGYPAFEEERQIFRLSRKEVDHEASLSEVVNLADVISAQQATKKIRITADVERYLLDLVRATREHEEIRLGVSPRGTIALGSAAQALAGIRGRDYVIPDDIKTLAPSVLSHRLELTSSIRLIEKSKEDLIQEIVEQLPVPVENDIAVETTKR</sequence>
<keyword evidence="2" id="KW-0067">ATP-binding</keyword>
<protein>
    <submittedName>
        <fullName evidence="5">MoxR-like ATPase</fullName>
    </submittedName>
</protein>
<dbReference type="Pfam" id="PF07726">
    <property type="entry name" value="AAA_3"/>
    <property type="match status" value="1"/>
</dbReference>
<dbReference type="InterPro" id="IPR041628">
    <property type="entry name" value="ChlI/MoxR_AAA_lid"/>
</dbReference>
<evidence type="ECO:0000313" key="6">
    <source>
        <dbReference type="Proteomes" id="UP000198660"/>
    </source>
</evidence>
<keyword evidence="1" id="KW-0547">Nucleotide-binding</keyword>